<feature type="transmembrane region" description="Helical" evidence="1">
    <location>
        <begin position="82"/>
        <end position="106"/>
    </location>
</feature>
<sequence>MTAGTLAPRTVTIPAGARVTWWRVVHSEWIKFRSLRSSLIMLAATVVLLAGLGLAFSTVLATNPPEPGTPSAPGGPSSLDPLGASLGGVNLAQLLIGTLGVLLVAGEYSTGMIRSSLAAVPKRWPVLAAKVTVLATVSLVVLATVAVLTFLGGQRILGEDGISLGGEGVLRAVLGAAVYLAGVGVLGMALGALLRNTAGAITSLVALLLVVPGVTSLLPDSWSDAISPYLPSNAGEAVMSITSSSDQLSPGAGLAVFVGWLVVFVGAAIVALRRRDA</sequence>
<dbReference type="GO" id="GO:0005886">
    <property type="term" value="C:plasma membrane"/>
    <property type="evidence" value="ECO:0007669"/>
    <property type="project" value="UniProtKB-SubCell"/>
</dbReference>
<dbReference type="PANTHER" id="PTHR37305:SF1">
    <property type="entry name" value="MEMBRANE PROTEIN"/>
    <property type="match status" value="1"/>
</dbReference>
<evidence type="ECO:0000256" key="1">
    <source>
        <dbReference type="SAM" id="Phobius"/>
    </source>
</evidence>
<keyword evidence="3" id="KW-1185">Reference proteome</keyword>
<feature type="transmembrane region" description="Helical" evidence="1">
    <location>
        <begin position="127"/>
        <end position="152"/>
    </location>
</feature>
<name>I0L9Y9_9ACTN</name>
<accession>I0L9Y9</accession>
<dbReference type="RefSeq" id="WP_007463786.1">
    <property type="nucleotide sequence ID" value="NZ_HF570108.1"/>
</dbReference>
<feature type="transmembrane region" description="Helical" evidence="1">
    <location>
        <begin position="39"/>
        <end position="62"/>
    </location>
</feature>
<dbReference type="PANTHER" id="PTHR37305">
    <property type="entry name" value="INTEGRAL MEMBRANE PROTEIN-RELATED"/>
    <property type="match status" value="1"/>
</dbReference>
<dbReference type="Pfam" id="PF12679">
    <property type="entry name" value="ABC2_membrane_2"/>
    <property type="match status" value="1"/>
</dbReference>
<feature type="transmembrane region" description="Helical" evidence="1">
    <location>
        <begin position="200"/>
        <end position="218"/>
    </location>
</feature>
<keyword evidence="1" id="KW-0472">Membrane</keyword>
<dbReference type="EMBL" id="CAIE01000039">
    <property type="protein sequence ID" value="CCH20636.1"/>
    <property type="molecule type" value="Genomic_DNA"/>
</dbReference>
<dbReference type="eggNOG" id="COG1277">
    <property type="taxonomic scope" value="Bacteria"/>
</dbReference>
<feature type="transmembrane region" description="Helical" evidence="1">
    <location>
        <begin position="172"/>
        <end position="193"/>
    </location>
</feature>
<dbReference type="GO" id="GO:0140359">
    <property type="term" value="F:ABC-type transporter activity"/>
    <property type="evidence" value="ECO:0007669"/>
    <property type="project" value="InterPro"/>
</dbReference>
<evidence type="ECO:0000313" key="2">
    <source>
        <dbReference type="EMBL" id="CCH20636.1"/>
    </source>
</evidence>
<comment type="caution">
    <text evidence="2">The sequence shown here is derived from an EMBL/GenBank/DDBJ whole genome shotgun (WGS) entry which is preliminary data.</text>
</comment>
<dbReference type="OrthoDB" id="3297477at2"/>
<reference evidence="3" key="1">
    <citation type="journal article" date="2012" name="J. Bacteriol.">
        <title>Genome Sequence of Micromonospora lupini Lupac 08, Isolated from Root Nodules of Lupinus angustifolius.</title>
        <authorList>
            <person name="Alonso-Vega P."/>
            <person name="Normand P."/>
            <person name="Bacigalupe R."/>
            <person name="Pujic P."/>
            <person name="Lajus A."/>
            <person name="Vallenet D."/>
            <person name="Carro L."/>
            <person name="Coll P."/>
            <person name="Trujillo M.E."/>
        </authorList>
    </citation>
    <scope>NUCLEOTIDE SEQUENCE [LARGE SCALE GENOMIC DNA]</scope>
    <source>
        <strain evidence="3">Lupac 08</strain>
    </source>
</reference>
<keyword evidence="1" id="KW-0812">Transmembrane</keyword>
<keyword evidence="1" id="KW-1133">Transmembrane helix</keyword>
<gene>
    <name evidence="2" type="ORF">MILUP08_45520</name>
</gene>
<dbReference type="Proteomes" id="UP000003448">
    <property type="component" value="Unassembled WGS sequence"/>
</dbReference>
<protein>
    <submittedName>
        <fullName evidence="2">ABC transport system permease</fullName>
    </submittedName>
</protein>
<organism evidence="2 3">
    <name type="scientific">Micromonospora lupini str. Lupac 08</name>
    <dbReference type="NCBI Taxonomy" id="1150864"/>
    <lineage>
        <taxon>Bacteria</taxon>
        <taxon>Bacillati</taxon>
        <taxon>Actinomycetota</taxon>
        <taxon>Actinomycetes</taxon>
        <taxon>Micromonosporales</taxon>
        <taxon>Micromonosporaceae</taxon>
        <taxon>Micromonospora</taxon>
    </lineage>
</organism>
<dbReference type="AlphaFoldDB" id="I0L9Y9"/>
<dbReference type="STRING" id="1150864.MILUP08_45520"/>
<feature type="transmembrane region" description="Helical" evidence="1">
    <location>
        <begin position="252"/>
        <end position="272"/>
    </location>
</feature>
<proteinExistence type="predicted"/>
<evidence type="ECO:0000313" key="3">
    <source>
        <dbReference type="Proteomes" id="UP000003448"/>
    </source>
</evidence>